<gene>
    <name evidence="5" type="ORF">SAMN02583745_00097</name>
</gene>
<dbReference type="InterPro" id="IPR036388">
    <property type="entry name" value="WH-like_DNA-bd_sf"/>
</dbReference>
<organism evidence="5 6">
    <name type="scientific">Thorsellia anophelis DSM 18579</name>
    <dbReference type="NCBI Taxonomy" id="1123402"/>
    <lineage>
        <taxon>Bacteria</taxon>
        <taxon>Pseudomonadati</taxon>
        <taxon>Pseudomonadota</taxon>
        <taxon>Gammaproteobacteria</taxon>
        <taxon>Enterobacterales</taxon>
        <taxon>Thorselliaceae</taxon>
        <taxon>Thorsellia</taxon>
    </lineage>
</organism>
<dbReference type="InterPro" id="IPR016032">
    <property type="entry name" value="Sig_transdc_resp-reg_C-effctor"/>
</dbReference>
<proteinExistence type="predicted"/>
<dbReference type="AlphaFoldDB" id="A0A1H9Y7A0"/>
<evidence type="ECO:0000259" key="4">
    <source>
        <dbReference type="PROSITE" id="PS50043"/>
    </source>
</evidence>
<dbReference type="OrthoDB" id="9802186at2"/>
<keyword evidence="2" id="KW-0238">DNA-binding</keyword>
<dbReference type="GO" id="GO:0006355">
    <property type="term" value="P:regulation of DNA-templated transcription"/>
    <property type="evidence" value="ECO:0007669"/>
    <property type="project" value="InterPro"/>
</dbReference>
<dbReference type="PROSITE" id="PS50043">
    <property type="entry name" value="HTH_LUXR_2"/>
    <property type="match status" value="1"/>
</dbReference>
<dbReference type="EMBL" id="FOHV01000001">
    <property type="protein sequence ID" value="SES64693.1"/>
    <property type="molecule type" value="Genomic_DNA"/>
</dbReference>
<dbReference type="PANTHER" id="PTHR44688:SF16">
    <property type="entry name" value="DNA-BINDING TRANSCRIPTIONAL ACTIVATOR DEVR_DOSR"/>
    <property type="match status" value="1"/>
</dbReference>
<dbReference type="Gene3D" id="1.10.10.10">
    <property type="entry name" value="Winged helix-like DNA-binding domain superfamily/Winged helix DNA-binding domain"/>
    <property type="match status" value="1"/>
</dbReference>
<feature type="domain" description="HTH luxR-type" evidence="4">
    <location>
        <begin position="141"/>
        <end position="208"/>
    </location>
</feature>
<dbReference type="RefSeq" id="WP_093316575.1">
    <property type="nucleotide sequence ID" value="NZ_FOHV01000001.1"/>
</dbReference>
<sequence length="217" mass="25097">MMIKNNFIGIVDGHNTVITLLSPFASKNQWQFQTYTDMQAVKLCSLKKTSLIEKLSCLIIQVESSINYINALEWLKLNHRLMPVIVISEKATADLCRQVFKLGAFEFLTTHSSPSQWVDSINEAILHYERNCDYFAYQRRWQAILQKLSTREKDVLCHLVQGKTNKEIASQLFISPRTIETHRANIFQKLEAPNLAQIIKTYYLAEAYHLSSSHPYV</sequence>
<dbReference type="CDD" id="cd06170">
    <property type="entry name" value="LuxR_C_like"/>
    <property type="match status" value="1"/>
</dbReference>
<dbReference type="SMART" id="SM00421">
    <property type="entry name" value="HTH_LUXR"/>
    <property type="match status" value="1"/>
</dbReference>
<dbReference type="Pfam" id="PF00196">
    <property type="entry name" value="GerE"/>
    <property type="match status" value="1"/>
</dbReference>
<dbReference type="InterPro" id="IPR011006">
    <property type="entry name" value="CheY-like_superfamily"/>
</dbReference>
<dbReference type="InterPro" id="IPR000792">
    <property type="entry name" value="Tscrpt_reg_LuxR_C"/>
</dbReference>
<protein>
    <submittedName>
        <fullName evidence="5">Two component transcriptional regulator, LuxR family</fullName>
    </submittedName>
</protein>
<evidence type="ECO:0000256" key="1">
    <source>
        <dbReference type="ARBA" id="ARBA00023015"/>
    </source>
</evidence>
<evidence type="ECO:0000313" key="6">
    <source>
        <dbReference type="Proteomes" id="UP000242642"/>
    </source>
</evidence>
<evidence type="ECO:0000256" key="2">
    <source>
        <dbReference type="ARBA" id="ARBA00023125"/>
    </source>
</evidence>
<evidence type="ECO:0000256" key="3">
    <source>
        <dbReference type="ARBA" id="ARBA00023163"/>
    </source>
</evidence>
<dbReference type="PROSITE" id="PS00622">
    <property type="entry name" value="HTH_LUXR_1"/>
    <property type="match status" value="1"/>
</dbReference>
<dbReference type="PANTHER" id="PTHR44688">
    <property type="entry name" value="DNA-BINDING TRANSCRIPTIONAL ACTIVATOR DEVR_DOSR"/>
    <property type="match status" value="1"/>
</dbReference>
<dbReference type="SUPFAM" id="SSF46894">
    <property type="entry name" value="C-terminal effector domain of the bipartite response regulators"/>
    <property type="match status" value="1"/>
</dbReference>
<keyword evidence="6" id="KW-1185">Reference proteome</keyword>
<evidence type="ECO:0000313" key="5">
    <source>
        <dbReference type="EMBL" id="SES64693.1"/>
    </source>
</evidence>
<keyword evidence="3" id="KW-0804">Transcription</keyword>
<dbReference type="GO" id="GO:0003677">
    <property type="term" value="F:DNA binding"/>
    <property type="evidence" value="ECO:0007669"/>
    <property type="project" value="UniProtKB-KW"/>
</dbReference>
<dbReference type="SUPFAM" id="SSF52172">
    <property type="entry name" value="CheY-like"/>
    <property type="match status" value="1"/>
</dbReference>
<accession>A0A1H9Y7A0</accession>
<dbReference type="STRING" id="1123402.SAMN02583745_00097"/>
<name>A0A1H9Y7A0_9GAMM</name>
<dbReference type="Gene3D" id="3.40.50.2300">
    <property type="match status" value="1"/>
</dbReference>
<keyword evidence="1" id="KW-0805">Transcription regulation</keyword>
<reference evidence="6" key="1">
    <citation type="submission" date="2016-10" db="EMBL/GenBank/DDBJ databases">
        <authorList>
            <person name="Varghese N."/>
            <person name="Submissions S."/>
        </authorList>
    </citation>
    <scope>NUCLEOTIDE SEQUENCE [LARGE SCALE GENOMIC DNA]</scope>
    <source>
        <strain evidence="6">DSM 18579</strain>
    </source>
</reference>
<dbReference type="PRINTS" id="PR00038">
    <property type="entry name" value="HTHLUXR"/>
</dbReference>
<dbReference type="Proteomes" id="UP000242642">
    <property type="component" value="Unassembled WGS sequence"/>
</dbReference>